<evidence type="ECO:0000256" key="6">
    <source>
        <dbReference type="ARBA" id="ARBA00023180"/>
    </source>
</evidence>
<dbReference type="PANTHER" id="PTHR34992">
    <property type="entry name" value="HYPHAL ANASTAMOSIS-7 PROTEIN"/>
    <property type="match status" value="1"/>
</dbReference>
<dbReference type="OrthoDB" id="2146436at2759"/>
<dbReference type="Proteomes" id="UP000307440">
    <property type="component" value="Unassembled WGS sequence"/>
</dbReference>
<evidence type="ECO:0000256" key="4">
    <source>
        <dbReference type="ARBA" id="ARBA00022729"/>
    </source>
</evidence>
<keyword evidence="4 8" id="KW-0732">Signal</keyword>
<keyword evidence="7" id="KW-0449">Lipoprotein</keyword>
<dbReference type="Pfam" id="PF20238">
    <property type="entry name" value="BIM1-like_dom"/>
    <property type="match status" value="1"/>
</dbReference>
<evidence type="ECO:0000256" key="1">
    <source>
        <dbReference type="ARBA" id="ARBA00004609"/>
    </source>
</evidence>
<dbReference type="STRING" id="230819.A0A5C3KAV1"/>
<evidence type="ECO:0000313" key="10">
    <source>
        <dbReference type="EMBL" id="TFK17024.1"/>
    </source>
</evidence>
<dbReference type="InterPro" id="IPR046530">
    <property type="entry name" value="BIM1-like_dom"/>
</dbReference>
<organism evidence="10 11">
    <name type="scientific">Coprinopsis marcescibilis</name>
    <name type="common">Agaric fungus</name>
    <name type="synonym">Psathyrella marcescibilis</name>
    <dbReference type="NCBI Taxonomy" id="230819"/>
    <lineage>
        <taxon>Eukaryota</taxon>
        <taxon>Fungi</taxon>
        <taxon>Dikarya</taxon>
        <taxon>Basidiomycota</taxon>
        <taxon>Agaricomycotina</taxon>
        <taxon>Agaricomycetes</taxon>
        <taxon>Agaricomycetidae</taxon>
        <taxon>Agaricales</taxon>
        <taxon>Agaricineae</taxon>
        <taxon>Psathyrellaceae</taxon>
        <taxon>Coprinopsis</taxon>
    </lineage>
</organism>
<keyword evidence="2" id="KW-1003">Cell membrane</keyword>
<evidence type="ECO:0000256" key="8">
    <source>
        <dbReference type="SAM" id="SignalP"/>
    </source>
</evidence>
<keyword evidence="5" id="KW-0472">Membrane</keyword>
<dbReference type="GO" id="GO:0005886">
    <property type="term" value="C:plasma membrane"/>
    <property type="evidence" value="ECO:0007669"/>
    <property type="project" value="UniProtKB-SubCell"/>
</dbReference>
<feature type="signal peptide" evidence="8">
    <location>
        <begin position="1"/>
        <end position="18"/>
    </location>
</feature>
<dbReference type="CDD" id="cd21176">
    <property type="entry name" value="LPMO_auxiliary-like"/>
    <property type="match status" value="1"/>
</dbReference>
<protein>
    <recommendedName>
        <fullName evidence="9">Copper acquisition factor BIM1-like domain-containing protein</fullName>
    </recommendedName>
</protein>
<feature type="domain" description="Copper acquisition factor BIM1-like" evidence="9">
    <location>
        <begin position="17"/>
        <end position="171"/>
    </location>
</feature>
<keyword evidence="3" id="KW-0336">GPI-anchor</keyword>
<keyword evidence="11" id="KW-1185">Reference proteome</keyword>
<evidence type="ECO:0000256" key="7">
    <source>
        <dbReference type="ARBA" id="ARBA00023288"/>
    </source>
</evidence>
<dbReference type="EMBL" id="ML210583">
    <property type="protein sequence ID" value="TFK17024.1"/>
    <property type="molecule type" value="Genomic_DNA"/>
</dbReference>
<keyword evidence="6" id="KW-0325">Glycoprotein</keyword>
<dbReference type="GO" id="GO:0098552">
    <property type="term" value="C:side of membrane"/>
    <property type="evidence" value="ECO:0007669"/>
    <property type="project" value="UniProtKB-KW"/>
</dbReference>
<proteinExistence type="predicted"/>
<evidence type="ECO:0000256" key="5">
    <source>
        <dbReference type="ARBA" id="ARBA00023136"/>
    </source>
</evidence>
<reference evidence="10 11" key="1">
    <citation type="journal article" date="2019" name="Nat. Ecol. Evol.">
        <title>Megaphylogeny resolves global patterns of mushroom evolution.</title>
        <authorList>
            <person name="Varga T."/>
            <person name="Krizsan K."/>
            <person name="Foldi C."/>
            <person name="Dima B."/>
            <person name="Sanchez-Garcia M."/>
            <person name="Sanchez-Ramirez S."/>
            <person name="Szollosi G.J."/>
            <person name="Szarkandi J.G."/>
            <person name="Papp V."/>
            <person name="Albert L."/>
            <person name="Andreopoulos W."/>
            <person name="Angelini C."/>
            <person name="Antonin V."/>
            <person name="Barry K.W."/>
            <person name="Bougher N.L."/>
            <person name="Buchanan P."/>
            <person name="Buyck B."/>
            <person name="Bense V."/>
            <person name="Catcheside P."/>
            <person name="Chovatia M."/>
            <person name="Cooper J."/>
            <person name="Damon W."/>
            <person name="Desjardin D."/>
            <person name="Finy P."/>
            <person name="Geml J."/>
            <person name="Haridas S."/>
            <person name="Hughes K."/>
            <person name="Justo A."/>
            <person name="Karasinski D."/>
            <person name="Kautmanova I."/>
            <person name="Kiss B."/>
            <person name="Kocsube S."/>
            <person name="Kotiranta H."/>
            <person name="LaButti K.M."/>
            <person name="Lechner B.E."/>
            <person name="Liimatainen K."/>
            <person name="Lipzen A."/>
            <person name="Lukacs Z."/>
            <person name="Mihaltcheva S."/>
            <person name="Morgado L.N."/>
            <person name="Niskanen T."/>
            <person name="Noordeloos M.E."/>
            <person name="Ohm R.A."/>
            <person name="Ortiz-Santana B."/>
            <person name="Ovrebo C."/>
            <person name="Racz N."/>
            <person name="Riley R."/>
            <person name="Savchenko A."/>
            <person name="Shiryaev A."/>
            <person name="Soop K."/>
            <person name="Spirin V."/>
            <person name="Szebenyi C."/>
            <person name="Tomsovsky M."/>
            <person name="Tulloss R.E."/>
            <person name="Uehling J."/>
            <person name="Grigoriev I.V."/>
            <person name="Vagvolgyi C."/>
            <person name="Papp T."/>
            <person name="Martin F.M."/>
            <person name="Miettinen O."/>
            <person name="Hibbett D.S."/>
            <person name="Nagy L.G."/>
        </authorList>
    </citation>
    <scope>NUCLEOTIDE SEQUENCE [LARGE SCALE GENOMIC DNA]</scope>
    <source>
        <strain evidence="10 11">CBS 121175</strain>
    </source>
</reference>
<comment type="subcellular location">
    <subcellularLocation>
        <location evidence="1">Cell membrane</location>
        <topology evidence="1">Lipid-anchor</topology>
        <topology evidence="1">GPI-anchor</topology>
    </subcellularLocation>
</comment>
<gene>
    <name evidence="10" type="ORF">FA15DRAFT_366259</name>
</gene>
<sequence>MLFNALAAVTLLATGAQAHYRLNYPLPRGPFVSNLQPNFCGGYDDVTTNRTTFSLNDGFFRIRQGHADWSASVLISTVPNPNTFDSFNTGGAAGAAPQLAREWATEALTGNFCIPLPLGDTGIPGVVDGANVTIQIVLTGGDGQLYQCADLTLSATHVTPADEVAACQNQTAEDTHHAAAPSETAGAGNGAGSGALSQFSLPIVSGLVAGLAGVGLAIAGL</sequence>
<name>A0A5C3KAV1_COPMA</name>
<dbReference type="AlphaFoldDB" id="A0A5C3KAV1"/>
<dbReference type="InterPro" id="IPR046936">
    <property type="entry name" value="BIM1-like"/>
</dbReference>
<accession>A0A5C3KAV1</accession>
<evidence type="ECO:0000256" key="3">
    <source>
        <dbReference type="ARBA" id="ARBA00022622"/>
    </source>
</evidence>
<feature type="chain" id="PRO_5022693563" description="Copper acquisition factor BIM1-like domain-containing protein" evidence="8">
    <location>
        <begin position="19"/>
        <end position="221"/>
    </location>
</feature>
<evidence type="ECO:0000313" key="11">
    <source>
        <dbReference type="Proteomes" id="UP000307440"/>
    </source>
</evidence>
<evidence type="ECO:0000259" key="9">
    <source>
        <dbReference type="Pfam" id="PF20238"/>
    </source>
</evidence>
<evidence type="ECO:0000256" key="2">
    <source>
        <dbReference type="ARBA" id="ARBA00022475"/>
    </source>
</evidence>